<dbReference type="Gene3D" id="2.30.30.40">
    <property type="entry name" value="SH3 Domains"/>
    <property type="match status" value="1"/>
</dbReference>
<feature type="chain" id="PRO_5006142965" evidence="3">
    <location>
        <begin position="20"/>
        <end position="151"/>
    </location>
</feature>
<dbReference type="InterPro" id="IPR035554">
    <property type="entry name" value="Otoraplin_SH3"/>
</dbReference>
<dbReference type="GO" id="GO:0001502">
    <property type="term" value="P:cartilage condensation"/>
    <property type="evidence" value="ECO:0007669"/>
    <property type="project" value="TreeGrafter"/>
</dbReference>
<sequence>MSRTTRLSLLLLTLCSASSAPPVDKLADAKLCADKECAYTISVARANEDFAAPDCRFINLKKGQMIYIYSKLLPKEGAGVFWSGSVYSDRYVDQMGVIGYFPRNLVTEIHVYNEDPIKVATTVCVPGGLKVTTELSGMRHGRKQRKEQEQK</sequence>
<organism evidence="5 6">
    <name type="scientific">Scleropages formosus</name>
    <name type="common">Asian bonytongue</name>
    <name type="synonym">Osteoglossum formosum</name>
    <dbReference type="NCBI Taxonomy" id="113540"/>
    <lineage>
        <taxon>Eukaryota</taxon>
        <taxon>Metazoa</taxon>
        <taxon>Chordata</taxon>
        <taxon>Craniata</taxon>
        <taxon>Vertebrata</taxon>
        <taxon>Euteleostomi</taxon>
        <taxon>Actinopterygii</taxon>
        <taxon>Neopterygii</taxon>
        <taxon>Teleostei</taxon>
        <taxon>Osteoglossocephala</taxon>
        <taxon>Osteoglossomorpha</taxon>
        <taxon>Osteoglossiformes</taxon>
        <taxon>Osteoglossidae</taxon>
        <taxon>Scleropages</taxon>
    </lineage>
</organism>
<dbReference type="InterPro" id="IPR001452">
    <property type="entry name" value="SH3_domain"/>
</dbReference>
<dbReference type="AlphaFoldDB" id="A0A0P7TE20"/>
<comment type="caution">
    <text evidence="5">The sequence shown here is derived from an EMBL/GenBank/DDBJ whole genome shotgun (WGS) entry which is preliminary data.</text>
</comment>
<dbReference type="CDD" id="cd11891">
    <property type="entry name" value="MIAL"/>
    <property type="match status" value="1"/>
</dbReference>
<evidence type="ECO:0000259" key="4">
    <source>
        <dbReference type="PROSITE" id="PS50002"/>
    </source>
</evidence>
<dbReference type="STRING" id="113540.ENSSFOP00015016307"/>
<dbReference type="PANTHER" id="PTHR47146:SF1">
    <property type="entry name" value="OTORAPLIN"/>
    <property type="match status" value="1"/>
</dbReference>
<dbReference type="Proteomes" id="UP000034805">
    <property type="component" value="Unassembled WGS sequence"/>
</dbReference>
<evidence type="ECO:0000313" key="6">
    <source>
        <dbReference type="Proteomes" id="UP000034805"/>
    </source>
</evidence>
<proteinExistence type="predicted"/>
<evidence type="ECO:0000313" key="5">
    <source>
        <dbReference type="EMBL" id="KPP59032.1"/>
    </source>
</evidence>
<dbReference type="PROSITE" id="PS50002">
    <property type="entry name" value="SH3"/>
    <property type="match status" value="1"/>
</dbReference>
<name>A0A0P7TE20_SCLFO</name>
<evidence type="ECO:0000256" key="3">
    <source>
        <dbReference type="SAM" id="SignalP"/>
    </source>
</evidence>
<feature type="domain" description="SH3" evidence="4">
    <location>
        <begin position="39"/>
        <end position="111"/>
    </location>
</feature>
<keyword evidence="3" id="KW-0732">Signal</keyword>
<reference evidence="5 6" key="1">
    <citation type="submission" date="2015-08" db="EMBL/GenBank/DDBJ databases">
        <title>The genome of the Asian arowana (Scleropages formosus).</title>
        <authorList>
            <person name="Tan M.H."/>
            <person name="Gan H.M."/>
            <person name="Croft L.J."/>
            <person name="Austin C.M."/>
        </authorList>
    </citation>
    <scope>NUCLEOTIDE SEQUENCE [LARGE SCALE GENOMIC DNA]</scope>
    <source>
        <strain evidence="5">Aro1</strain>
    </source>
</reference>
<evidence type="ECO:0000256" key="1">
    <source>
        <dbReference type="ARBA" id="ARBA00022443"/>
    </source>
</evidence>
<dbReference type="PANTHER" id="PTHR47146">
    <property type="entry name" value="OTORAPLIN"/>
    <property type="match status" value="1"/>
</dbReference>
<dbReference type="InterPro" id="IPR036028">
    <property type="entry name" value="SH3-like_dom_sf"/>
</dbReference>
<dbReference type="InterPro" id="IPR042801">
    <property type="entry name" value="OTOR"/>
</dbReference>
<keyword evidence="1 2" id="KW-0728">SH3 domain</keyword>
<protein>
    <submittedName>
        <fullName evidence="5">Otoraplin-like</fullName>
    </submittedName>
</protein>
<evidence type="ECO:0000256" key="2">
    <source>
        <dbReference type="PROSITE-ProRule" id="PRU00192"/>
    </source>
</evidence>
<gene>
    <name evidence="5" type="ORF">Z043_123090</name>
</gene>
<accession>A0A0P7TE20</accession>
<feature type="signal peptide" evidence="3">
    <location>
        <begin position="1"/>
        <end position="19"/>
    </location>
</feature>
<dbReference type="Pfam" id="PF07653">
    <property type="entry name" value="SH3_2"/>
    <property type="match status" value="1"/>
</dbReference>
<dbReference type="EMBL" id="JARO02012803">
    <property type="protein sequence ID" value="KPP59032.1"/>
    <property type="molecule type" value="Genomic_DNA"/>
</dbReference>
<dbReference type="SUPFAM" id="SSF50044">
    <property type="entry name" value="SH3-domain"/>
    <property type="match status" value="1"/>
</dbReference>